<dbReference type="STRING" id="1314785.A0A165CNW2"/>
<dbReference type="InterPro" id="IPR029058">
    <property type="entry name" value="AB_hydrolase_fold"/>
</dbReference>
<dbReference type="SUPFAM" id="SSF53474">
    <property type="entry name" value="alpha/beta-Hydrolases"/>
    <property type="match status" value="1"/>
</dbReference>
<dbReference type="AlphaFoldDB" id="A0A165CNW2"/>
<dbReference type="EMBL" id="KV427646">
    <property type="protein sequence ID" value="KZT03149.1"/>
    <property type="molecule type" value="Genomic_DNA"/>
</dbReference>
<keyword evidence="1 3" id="KW-0378">Hydrolase</keyword>
<dbReference type="InterPro" id="IPR050300">
    <property type="entry name" value="GDXG_lipolytic_enzyme"/>
</dbReference>
<evidence type="ECO:0000259" key="2">
    <source>
        <dbReference type="Pfam" id="PF07859"/>
    </source>
</evidence>
<dbReference type="Pfam" id="PF07859">
    <property type="entry name" value="Abhydrolase_3"/>
    <property type="match status" value="1"/>
</dbReference>
<proteinExistence type="predicted"/>
<protein>
    <submittedName>
        <fullName evidence="3">Alpha/beta-hydrolase</fullName>
    </submittedName>
</protein>
<dbReference type="InterPro" id="IPR013094">
    <property type="entry name" value="AB_hydrolase_3"/>
</dbReference>
<sequence length="399" mass="43759">MFAFRHEPLKSLYKLYAYVATICVRLPYANITSRIQALRPRRTWSARRAYILPLLRARIEDWFATGLPLSPGHDPEEIVASGQADALGFVWVPAIDPGLIVGEVSEMAELNGVKPKKTHGYWLKSQKVTGKGDYKADEGEKVVMYFHGGGYVMSSSHPNGGPTGPICSGILGNCTTVTRIFSCGYRLSSSYPYPAANPFPAALLDALAGYQYLLRTIGVRGENIIILGDSAGGHLAVSLVRYLATHNLNELPTPGALVLLSPTVEFEITHKGSGSSLNRNAATDYCGIFFKGYPGKSLLGNFPEKEALTNAWISPASLQLSRFEGLFTGFPSTYIVCGEAEIGLDAMRTFRDRLIGDIGETKVTYDEVKDATHDFITMSWHEPERSNILKIIGEWIDAR</sequence>
<dbReference type="OrthoDB" id="2152029at2759"/>
<reference evidence="3 4" key="1">
    <citation type="journal article" date="2016" name="Mol. Biol. Evol.">
        <title>Comparative Genomics of Early-Diverging Mushroom-Forming Fungi Provides Insights into the Origins of Lignocellulose Decay Capabilities.</title>
        <authorList>
            <person name="Nagy L.G."/>
            <person name="Riley R."/>
            <person name="Tritt A."/>
            <person name="Adam C."/>
            <person name="Daum C."/>
            <person name="Floudas D."/>
            <person name="Sun H."/>
            <person name="Yadav J.S."/>
            <person name="Pangilinan J."/>
            <person name="Larsson K.H."/>
            <person name="Matsuura K."/>
            <person name="Barry K."/>
            <person name="Labutti K."/>
            <person name="Kuo R."/>
            <person name="Ohm R.A."/>
            <person name="Bhattacharya S.S."/>
            <person name="Shirouzu T."/>
            <person name="Yoshinaga Y."/>
            <person name="Martin F.M."/>
            <person name="Grigoriev I.V."/>
            <person name="Hibbett D.S."/>
        </authorList>
    </citation>
    <scope>NUCLEOTIDE SEQUENCE [LARGE SCALE GENOMIC DNA]</scope>
    <source>
        <strain evidence="3 4">93-53</strain>
    </source>
</reference>
<gene>
    <name evidence="3" type="ORF">LAESUDRAFT_762138</name>
</gene>
<feature type="domain" description="Alpha/beta hydrolase fold-3" evidence="2">
    <location>
        <begin position="143"/>
        <end position="376"/>
    </location>
</feature>
<keyword evidence="4" id="KW-1185">Reference proteome</keyword>
<evidence type="ECO:0000313" key="3">
    <source>
        <dbReference type="EMBL" id="KZT03149.1"/>
    </source>
</evidence>
<evidence type="ECO:0000256" key="1">
    <source>
        <dbReference type="ARBA" id="ARBA00022801"/>
    </source>
</evidence>
<dbReference type="InParanoid" id="A0A165CNW2"/>
<evidence type="ECO:0000313" key="4">
    <source>
        <dbReference type="Proteomes" id="UP000076871"/>
    </source>
</evidence>
<dbReference type="PANTHER" id="PTHR48081:SF26">
    <property type="entry name" value="ALPHA_BETA HYDROLASE FOLD-3 DOMAIN-CONTAINING PROTEIN"/>
    <property type="match status" value="1"/>
</dbReference>
<dbReference type="PANTHER" id="PTHR48081">
    <property type="entry name" value="AB HYDROLASE SUPERFAMILY PROTEIN C4A8.06C"/>
    <property type="match status" value="1"/>
</dbReference>
<dbReference type="GeneID" id="63830072"/>
<dbReference type="Gene3D" id="3.40.50.1820">
    <property type="entry name" value="alpha/beta hydrolase"/>
    <property type="match status" value="1"/>
</dbReference>
<dbReference type="Proteomes" id="UP000076871">
    <property type="component" value="Unassembled WGS sequence"/>
</dbReference>
<dbReference type="RefSeq" id="XP_040760889.1">
    <property type="nucleotide sequence ID" value="XM_040913044.1"/>
</dbReference>
<accession>A0A165CNW2</accession>
<dbReference type="GO" id="GO:0016787">
    <property type="term" value="F:hydrolase activity"/>
    <property type="evidence" value="ECO:0007669"/>
    <property type="project" value="UniProtKB-KW"/>
</dbReference>
<organism evidence="3 4">
    <name type="scientific">Laetiporus sulphureus 93-53</name>
    <dbReference type="NCBI Taxonomy" id="1314785"/>
    <lineage>
        <taxon>Eukaryota</taxon>
        <taxon>Fungi</taxon>
        <taxon>Dikarya</taxon>
        <taxon>Basidiomycota</taxon>
        <taxon>Agaricomycotina</taxon>
        <taxon>Agaricomycetes</taxon>
        <taxon>Polyporales</taxon>
        <taxon>Laetiporus</taxon>
    </lineage>
</organism>
<name>A0A165CNW2_9APHY</name>